<reference evidence="1" key="1">
    <citation type="submission" date="2019-02" db="EMBL/GenBank/DDBJ databases">
        <authorList>
            <person name="Gruber-Vodicka R. H."/>
            <person name="Seah K. B. B."/>
        </authorList>
    </citation>
    <scope>NUCLEOTIDE SEQUENCE</scope>
    <source>
        <strain evidence="1">BECK_BY7</strain>
    </source>
</reference>
<protein>
    <submittedName>
        <fullName evidence="1">Uncharacterized protein</fullName>
    </submittedName>
</protein>
<organism evidence="1">
    <name type="scientific">Candidatus Kentrum sp. LFY</name>
    <dbReference type="NCBI Taxonomy" id="2126342"/>
    <lineage>
        <taxon>Bacteria</taxon>
        <taxon>Pseudomonadati</taxon>
        <taxon>Pseudomonadota</taxon>
        <taxon>Gammaproteobacteria</taxon>
        <taxon>Candidatus Kentrum</taxon>
    </lineage>
</organism>
<dbReference type="EMBL" id="CAADFN010000114">
    <property type="protein sequence ID" value="VFK22285.1"/>
    <property type="molecule type" value="Genomic_DNA"/>
</dbReference>
<name>A0A450WZ41_9GAMM</name>
<gene>
    <name evidence="1" type="ORF">BECKLFY1418C_GA0070996_11146</name>
</gene>
<evidence type="ECO:0000313" key="1">
    <source>
        <dbReference type="EMBL" id="VFK22285.1"/>
    </source>
</evidence>
<sequence>MLISRSPFIIGGNQGHWTITCPLYSLFTNLQFARYPAESAASRTASSIRMLAMREPPGTALSASTDFYPRDRLCSPSFRETVSEVQVQVQVQVQNPRSGSMYDHSPTGPLPPTTLVMPIEGVQKRLHFCVAVSKKAELDRRHRQLQTRAQATLKAFL</sequence>
<accession>A0A450WZ41</accession>
<proteinExistence type="predicted"/>
<dbReference type="AlphaFoldDB" id="A0A450WZ41"/>